<dbReference type="GO" id="GO:0003824">
    <property type="term" value="F:catalytic activity"/>
    <property type="evidence" value="ECO:0007669"/>
    <property type="project" value="InterPro"/>
</dbReference>
<keyword evidence="2" id="KW-0004">4Fe-4S</keyword>
<dbReference type="PANTHER" id="PTHR43787">
    <property type="entry name" value="FEMO COFACTOR BIOSYNTHESIS PROTEIN NIFB-RELATED"/>
    <property type="match status" value="1"/>
</dbReference>
<sequence length="288" mass="33641">MKFYRIYIELTNVCGLKCSFCPTKELPSQSMGLEFFDSIVSQARDYTKEIACHVMGDPMTLSDLDRYLDIIHRYDMKALLTTSGYYLKKQGFDRLFHPSIKQINISLNSFNKNDTSYSLEQYLQPILRLCDEKMLRDSEMFINLRLWNLDEKMSERDFNLKLFDYLSHHFDIELDLDTIHSDRVKSIRLDYKILLHFDHYFEWPSLSNPYYGDGSCQGLSSHIAILSSGKVVPCCLDSDGIIELGDLKVDRLDDILQSSRVFSIRDGFSRSVAVEKLCQHCSYKDRFL</sequence>
<dbReference type="GO" id="GO:0046872">
    <property type="term" value="F:metal ion binding"/>
    <property type="evidence" value="ECO:0007669"/>
    <property type="project" value="UniProtKB-KW"/>
</dbReference>
<dbReference type="AlphaFoldDB" id="A0A1W1CDG2"/>
<protein>
    <submittedName>
        <fullName evidence="8">Molybdenum cofactor biosynthesis enzyme and related Fe-S oxidoreductases</fullName>
    </submittedName>
</protein>
<dbReference type="InterPro" id="IPR023885">
    <property type="entry name" value="4Fe4S-binding_SPASM_dom"/>
</dbReference>
<dbReference type="InterPro" id="IPR058240">
    <property type="entry name" value="rSAM_sf"/>
</dbReference>
<evidence type="ECO:0000259" key="7">
    <source>
        <dbReference type="PROSITE" id="PS51918"/>
    </source>
</evidence>
<dbReference type="Pfam" id="PF04055">
    <property type="entry name" value="Radical_SAM"/>
    <property type="match status" value="1"/>
</dbReference>
<dbReference type="EMBL" id="FPHC01000069">
    <property type="protein sequence ID" value="SFV63900.1"/>
    <property type="molecule type" value="Genomic_DNA"/>
</dbReference>
<dbReference type="PANTHER" id="PTHR43787:SF10">
    <property type="entry name" value="COFACTOR MODIFYING PROTEIN"/>
    <property type="match status" value="1"/>
</dbReference>
<evidence type="ECO:0000256" key="4">
    <source>
        <dbReference type="ARBA" id="ARBA00022723"/>
    </source>
</evidence>
<dbReference type="GO" id="GO:0051539">
    <property type="term" value="F:4 iron, 4 sulfur cluster binding"/>
    <property type="evidence" value="ECO:0007669"/>
    <property type="project" value="UniProtKB-KW"/>
</dbReference>
<dbReference type="Gene3D" id="3.20.20.70">
    <property type="entry name" value="Aldolase class I"/>
    <property type="match status" value="1"/>
</dbReference>
<dbReference type="PROSITE" id="PS51918">
    <property type="entry name" value="RADICAL_SAM"/>
    <property type="match status" value="1"/>
</dbReference>
<dbReference type="CDD" id="cd21122">
    <property type="entry name" value="SPASM_rSAM"/>
    <property type="match status" value="1"/>
</dbReference>
<evidence type="ECO:0000256" key="1">
    <source>
        <dbReference type="ARBA" id="ARBA00001966"/>
    </source>
</evidence>
<comment type="cofactor">
    <cofactor evidence="1">
        <name>[4Fe-4S] cluster</name>
        <dbReference type="ChEBI" id="CHEBI:49883"/>
    </cofactor>
</comment>
<keyword evidence="4" id="KW-0479">Metal-binding</keyword>
<keyword evidence="5" id="KW-0408">Iron</keyword>
<proteinExistence type="predicted"/>
<dbReference type="SFLD" id="SFLDS00029">
    <property type="entry name" value="Radical_SAM"/>
    <property type="match status" value="1"/>
</dbReference>
<dbReference type="Pfam" id="PF13186">
    <property type="entry name" value="SPASM"/>
    <property type="match status" value="1"/>
</dbReference>
<gene>
    <name evidence="8" type="ORF">MNB_SV-6-231</name>
</gene>
<evidence type="ECO:0000256" key="6">
    <source>
        <dbReference type="ARBA" id="ARBA00023014"/>
    </source>
</evidence>
<evidence type="ECO:0000313" key="8">
    <source>
        <dbReference type="EMBL" id="SFV63900.1"/>
    </source>
</evidence>
<keyword evidence="3" id="KW-0949">S-adenosyl-L-methionine</keyword>
<dbReference type="SUPFAM" id="SSF102114">
    <property type="entry name" value="Radical SAM enzymes"/>
    <property type="match status" value="1"/>
</dbReference>
<evidence type="ECO:0000256" key="3">
    <source>
        <dbReference type="ARBA" id="ARBA00022691"/>
    </source>
</evidence>
<evidence type="ECO:0000256" key="2">
    <source>
        <dbReference type="ARBA" id="ARBA00022485"/>
    </source>
</evidence>
<name>A0A1W1CDG2_9ZZZZ</name>
<evidence type="ECO:0000256" key="5">
    <source>
        <dbReference type="ARBA" id="ARBA00023004"/>
    </source>
</evidence>
<organism evidence="8">
    <name type="scientific">hydrothermal vent metagenome</name>
    <dbReference type="NCBI Taxonomy" id="652676"/>
    <lineage>
        <taxon>unclassified sequences</taxon>
        <taxon>metagenomes</taxon>
        <taxon>ecological metagenomes</taxon>
    </lineage>
</organism>
<feature type="domain" description="Radical SAM core" evidence="7">
    <location>
        <begin position="1"/>
        <end position="202"/>
    </location>
</feature>
<accession>A0A1W1CDG2</accession>
<dbReference type="InterPro" id="IPR007197">
    <property type="entry name" value="rSAM"/>
</dbReference>
<reference evidence="8" key="1">
    <citation type="submission" date="2016-10" db="EMBL/GenBank/DDBJ databases">
        <authorList>
            <person name="de Groot N.N."/>
        </authorList>
    </citation>
    <scope>NUCLEOTIDE SEQUENCE</scope>
</reference>
<keyword evidence="6" id="KW-0411">Iron-sulfur</keyword>
<dbReference type="InterPro" id="IPR013785">
    <property type="entry name" value="Aldolase_TIM"/>
</dbReference>
<dbReference type="CDD" id="cd01335">
    <property type="entry name" value="Radical_SAM"/>
    <property type="match status" value="1"/>
</dbReference>